<protein>
    <submittedName>
        <fullName evidence="2">Uncharacterized protein</fullName>
    </submittedName>
</protein>
<evidence type="ECO:0000256" key="1">
    <source>
        <dbReference type="SAM" id="Phobius"/>
    </source>
</evidence>
<dbReference type="RefSeq" id="WP_214536848.1">
    <property type="nucleotide sequence ID" value="NZ_JAHFVK010000002.1"/>
</dbReference>
<keyword evidence="3" id="KW-1185">Reference proteome</keyword>
<feature type="transmembrane region" description="Helical" evidence="1">
    <location>
        <begin position="131"/>
        <end position="151"/>
    </location>
</feature>
<organism evidence="2 3">
    <name type="scientific">Croceibacterium selenioxidans</name>
    <dbReference type="NCBI Taxonomy" id="2838833"/>
    <lineage>
        <taxon>Bacteria</taxon>
        <taxon>Pseudomonadati</taxon>
        <taxon>Pseudomonadota</taxon>
        <taxon>Alphaproteobacteria</taxon>
        <taxon>Sphingomonadales</taxon>
        <taxon>Erythrobacteraceae</taxon>
        <taxon>Croceibacterium</taxon>
    </lineage>
</organism>
<evidence type="ECO:0000313" key="3">
    <source>
        <dbReference type="Proteomes" id="UP000811255"/>
    </source>
</evidence>
<feature type="transmembrane region" description="Helical" evidence="1">
    <location>
        <begin position="73"/>
        <end position="95"/>
    </location>
</feature>
<keyword evidence="1" id="KW-1133">Transmembrane helix</keyword>
<gene>
    <name evidence="2" type="ORF">KK137_12700</name>
</gene>
<proteinExistence type="predicted"/>
<feature type="transmembrane region" description="Helical" evidence="1">
    <location>
        <begin position="163"/>
        <end position="182"/>
    </location>
</feature>
<evidence type="ECO:0000313" key="2">
    <source>
        <dbReference type="EMBL" id="MBT2135188.1"/>
    </source>
</evidence>
<keyword evidence="1" id="KW-0472">Membrane</keyword>
<dbReference type="Proteomes" id="UP000811255">
    <property type="component" value="Unassembled WGS sequence"/>
</dbReference>
<name>A0ABS5W5Z7_9SPHN</name>
<comment type="caution">
    <text evidence="2">The sequence shown here is derived from an EMBL/GenBank/DDBJ whole genome shotgun (WGS) entry which is preliminary data.</text>
</comment>
<dbReference type="EMBL" id="JAHFVK010000002">
    <property type="protein sequence ID" value="MBT2135188.1"/>
    <property type="molecule type" value="Genomic_DNA"/>
</dbReference>
<accession>A0ABS5W5Z7</accession>
<feature type="transmembrane region" description="Helical" evidence="1">
    <location>
        <begin position="46"/>
        <end position="67"/>
    </location>
</feature>
<sequence>MNFDQMMDAWRAQDDKPLYGVNRDLLQLVLQNEQDKVRRKMRRDQWMVYVCGAGMALFAGFWLWVLVVVRGPVLQTVAAAMGTLLFVLWVVAFWVSHRRQAQRERGFGNSLNDEIGRSLTLIEFQIANGSWGIGVLWVAPAMIGATLLYWLTFQINTDTSFSVWHHLFIMGAMVWSAVYVPYAASREVAQKLEPRRQHLRALLKSLEAGE</sequence>
<keyword evidence="1" id="KW-0812">Transmembrane</keyword>
<reference evidence="2 3" key="1">
    <citation type="submission" date="2021-05" db="EMBL/GenBank/DDBJ databases">
        <title>Croceibacterium sp. LX-88 genome sequence.</title>
        <authorList>
            <person name="Luo X."/>
        </authorList>
    </citation>
    <scope>NUCLEOTIDE SEQUENCE [LARGE SCALE GENOMIC DNA]</scope>
    <source>
        <strain evidence="2 3">LX-88</strain>
    </source>
</reference>